<feature type="region of interest" description="Disordered" evidence="5">
    <location>
        <begin position="171"/>
        <end position="204"/>
    </location>
</feature>
<protein>
    <recommendedName>
        <fullName evidence="4">Ribosomal protein L15</fullName>
    </recommendedName>
</protein>
<sequence length="204" mass="24057">MGAYKYLEELYKKKQSDVIRFLLRIRCWEYRQLPGVVRLHGPSRPDKARRMGYKAKQGYVMYRARVRRGGRKRPVHKGIVYGKPSSQGITQLKPTRNLRSVAEERVGRKCEGLRVLNSYWVNEDSTYKYFEVILVDPAHAAIRNDPRINWVCNPVHKHRELRGLTSAGKSYRGLRTKGHAAHKLRPSRRASWRKRNSLSLRRYR</sequence>
<gene>
    <name evidence="6" type="ORF">HaLaN_22828</name>
</gene>
<dbReference type="Pfam" id="PF00827">
    <property type="entry name" value="Ribosomal_L15e"/>
    <property type="match status" value="1"/>
</dbReference>
<proteinExistence type="inferred from homology"/>
<comment type="caution">
    <text evidence="6">The sequence shown here is derived from an EMBL/GenBank/DDBJ whole genome shotgun (WGS) entry which is preliminary data.</text>
</comment>
<dbReference type="InterPro" id="IPR012678">
    <property type="entry name" value="Ribosomal_uL23/eL15/eS24_sf"/>
</dbReference>
<accession>A0A699ZQ25</accession>
<name>A0A699ZQ25_HAELA</name>
<dbReference type="GO" id="GO:0003735">
    <property type="term" value="F:structural constituent of ribosome"/>
    <property type="evidence" value="ECO:0007669"/>
    <property type="project" value="InterPro"/>
</dbReference>
<dbReference type="AlphaFoldDB" id="A0A699ZQ25"/>
<feature type="non-terminal residue" evidence="6">
    <location>
        <position position="1"/>
    </location>
</feature>
<keyword evidence="7" id="KW-1185">Reference proteome</keyword>
<dbReference type="GO" id="GO:0003723">
    <property type="term" value="F:RNA binding"/>
    <property type="evidence" value="ECO:0007669"/>
    <property type="project" value="TreeGrafter"/>
</dbReference>
<dbReference type="GO" id="GO:0022625">
    <property type="term" value="C:cytosolic large ribosomal subunit"/>
    <property type="evidence" value="ECO:0007669"/>
    <property type="project" value="TreeGrafter"/>
</dbReference>
<dbReference type="InterPro" id="IPR000439">
    <property type="entry name" value="Ribosomal_eL15"/>
</dbReference>
<reference evidence="6 7" key="1">
    <citation type="submission" date="2020-02" db="EMBL/GenBank/DDBJ databases">
        <title>Draft genome sequence of Haematococcus lacustris strain NIES-144.</title>
        <authorList>
            <person name="Morimoto D."/>
            <person name="Nakagawa S."/>
            <person name="Yoshida T."/>
            <person name="Sawayama S."/>
        </authorList>
    </citation>
    <scope>NUCLEOTIDE SEQUENCE [LARGE SCALE GENOMIC DNA]</scope>
    <source>
        <strain evidence="6 7">NIES-144</strain>
    </source>
</reference>
<evidence type="ECO:0000256" key="5">
    <source>
        <dbReference type="SAM" id="MobiDB-lite"/>
    </source>
</evidence>
<dbReference type="NCBIfam" id="NF003269">
    <property type="entry name" value="PRK04243.1"/>
    <property type="match status" value="1"/>
</dbReference>
<evidence type="ECO:0000256" key="3">
    <source>
        <dbReference type="ARBA" id="ARBA00023274"/>
    </source>
</evidence>
<evidence type="ECO:0000313" key="6">
    <source>
        <dbReference type="EMBL" id="GFH24947.1"/>
    </source>
</evidence>
<dbReference type="EMBL" id="BLLF01002676">
    <property type="protein sequence ID" value="GFH24947.1"/>
    <property type="molecule type" value="Genomic_DNA"/>
</dbReference>
<feature type="compositionally biased region" description="Basic residues" evidence="5">
    <location>
        <begin position="172"/>
        <end position="204"/>
    </location>
</feature>
<comment type="similarity">
    <text evidence="1 4">Belongs to the eukaryotic ribosomal protein eL15 family.</text>
</comment>
<dbReference type="SUPFAM" id="SSF54189">
    <property type="entry name" value="Ribosomal proteins S24e, L23 and L15e"/>
    <property type="match status" value="1"/>
</dbReference>
<dbReference type="FunFam" id="3.40.1120.10:FF:000001">
    <property type="entry name" value="Ribosomal protein L15"/>
    <property type="match status" value="1"/>
</dbReference>
<dbReference type="Proteomes" id="UP000485058">
    <property type="component" value="Unassembled WGS sequence"/>
</dbReference>
<evidence type="ECO:0000256" key="4">
    <source>
        <dbReference type="RuleBase" id="RU000663"/>
    </source>
</evidence>
<organism evidence="6 7">
    <name type="scientific">Haematococcus lacustris</name>
    <name type="common">Green alga</name>
    <name type="synonym">Haematococcus pluvialis</name>
    <dbReference type="NCBI Taxonomy" id="44745"/>
    <lineage>
        <taxon>Eukaryota</taxon>
        <taxon>Viridiplantae</taxon>
        <taxon>Chlorophyta</taxon>
        <taxon>core chlorophytes</taxon>
        <taxon>Chlorophyceae</taxon>
        <taxon>CS clade</taxon>
        <taxon>Chlamydomonadales</taxon>
        <taxon>Haematococcaceae</taxon>
        <taxon>Haematococcus</taxon>
    </lineage>
</organism>
<dbReference type="PANTHER" id="PTHR11847">
    <property type="entry name" value="RIBOSOMAL PROTEIN L15"/>
    <property type="match status" value="1"/>
</dbReference>
<dbReference type="SMART" id="SM01384">
    <property type="entry name" value="Ribosomal_L15e"/>
    <property type="match status" value="1"/>
</dbReference>
<keyword evidence="3 4" id="KW-0687">Ribonucleoprotein</keyword>
<evidence type="ECO:0000313" key="7">
    <source>
        <dbReference type="Proteomes" id="UP000485058"/>
    </source>
</evidence>
<evidence type="ECO:0000256" key="1">
    <source>
        <dbReference type="ARBA" id="ARBA00006857"/>
    </source>
</evidence>
<evidence type="ECO:0000256" key="2">
    <source>
        <dbReference type="ARBA" id="ARBA00022980"/>
    </source>
</evidence>
<dbReference type="GO" id="GO:0002181">
    <property type="term" value="P:cytoplasmic translation"/>
    <property type="evidence" value="ECO:0007669"/>
    <property type="project" value="TreeGrafter"/>
</dbReference>
<dbReference type="InterPro" id="IPR024794">
    <property type="entry name" value="Rbsml_eL15_core_dom_sf"/>
</dbReference>
<dbReference type="PANTHER" id="PTHR11847:SF4">
    <property type="entry name" value="LARGE RIBOSOMAL SUBUNIT PROTEIN EL15"/>
    <property type="match status" value="1"/>
</dbReference>
<keyword evidence="2 4" id="KW-0689">Ribosomal protein</keyword>
<dbReference type="Gene3D" id="3.40.1120.10">
    <property type="entry name" value="Ribosomal protein l15e"/>
    <property type="match status" value="1"/>
</dbReference>